<name>A0A0U5EV69_9PROT</name>
<reference evidence="3" key="1">
    <citation type="submission" date="2014-09" db="EMBL/GenBank/DDBJ databases">
        <authorList>
            <person name="Illeghems K.G."/>
        </authorList>
    </citation>
    <scope>NUCLEOTIDE SEQUENCE [LARGE SCALE GENOMIC DNA]</scope>
    <source>
        <strain evidence="3">108B</strain>
    </source>
</reference>
<keyword evidence="3" id="KW-1185">Reference proteome</keyword>
<dbReference type="Proteomes" id="UP000056109">
    <property type="component" value="Chromosome I"/>
</dbReference>
<proteinExistence type="predicted"/>
<feature type="coiled-coil region" evidence="1">
    <location>
        <begin position="4"/>
        <end position="31"/>
    </location>
</feature>
<keyword evidence="1" id="KW-0175">Coiled coil</keyword>
<evidence type="ECO:0000313" key="2">
    <source>
        <dbReference type="EMBL" id="CEF40768.1"/>
    </source>
</evidence>
<accession>A0A0U5EV69</accession>
<gene>
    <name evidence="2" type="ORF">ASN_1408</name>
</gene>
<evidence type="ECO:0000256" key="1">
    <source>
        <dbReference type="SAM" id="Coils"/>
    </source>
</evidence>
<dbReference type="AlphaFoldDB" id="A0A0U5EV69"/>
<protein>
    <submittedName>
        <fullName evidence="2">Uncharacterized protein</fullName>
    </submittedName>
</protein>
<organism evidence="2 3">
    <name type="scientific">Acetobacter senegalensis</name>
    <dbReference type="NCBI Taxonomy" id="446692"/>
    <lineage>
        <taxon>Bacteria</taxon>
        <taxon>Pseudomonadati</taxon>
        <taxon>Pseudomonadota</taxon>
        <taxon>Alphaproteobacteria</taxon>
        <taxon>Acetobacterales</taxon>
        <taxon>Acetobacteraceae</taxon>
        <taxon>Acetobacter</taxon>
    </lineage>
</organism>
<dbReference type="PATRIC" id="fig|446692.3.peg.1417"/>
<dbReference type="EMBL" id="LN606600">
    <property type="protein sequence ID" value="CEF40768.1"/>
    <property type="molecule type" value="Genomic_DNA"/>
</dbReference>
<dbReference type="KEGG" id="asz:ASN_1408"/>
<evidence type="ECO:0000313" key="3">
    <source>
        <dbReference type="Proteomes" id="UP000056109"/>
    </source>
</evidence>
<sequence length="134" mass="14690">MTMSKEQKEALEALEDAYQDTIKLIKSAKLDDQVALLSTAALVRPSGFSSAGMHTLGTFGALITAAGQSLVQVVMMAPDDERDKVLFRVMVIIAETVRRKRKGDETPVTSAYIDRVKSLILFPEPNPCPDTKLH</sequence>